<proteinExistence type="predicted"/>
<dbReference type="PROSITE" id="PS50110">
    <property type="entry name" value="RESPONSE_REGULATORY"/>
    <property type="match status" value="1"/>
</dbReference>
<evidence type="ECO:0000259" key="2">
    <source>
        <dbReference type="PROSITE" id="PS50110"/>
    </source>
</evidence>
<dbReference type="SMART" id="SM00850">
    <property type="entry name" value="LytTR"/>
    <property type="match status" value="1"/>
</dbReference>
<dbReference type="SUPFAM" id="SSF52172">
    <property type="entry name" value="CheY-like"/>
    <property type="match status" value="1"/>
</dbReference>
<dbReference type="Pfam" id="PF04397">
    <property type="entry name" value="LytTR"/>
    <property type="match status" value="1"/>
</dbReference>
<evidence type="ECO:0000256" key="1">
    <source>
        <dbReference type="PROSITE-ProRule" id="PRU00169"/>
    </source>
</evidence>
<evidence type="ECO:0000313" key="5">
    <source>
        <dbReference type="Proteomes" id="UP001165444"/>
    </source>
</evidence>
<dbReference type="Gene3D" id="3.40.50.2300">
    <property type="match status" value="1"/>
</dbReference>
<dbReference type="InterPro" id="IPR001789">
    <property type="entry name" value="Sig_transdc_resp-reg_receiver"/>
</dbReference>
<keyword evidence="1" id="KW-0597">Phosphoprotein</keyword>
<dbReference type="Gene3D" id="2.40.50.1020">
    <property type="entry name" value="LytTr DNA-binding domain"/>
    <property type="match status" value="1"/>
</dbReference>
<comment type="caution">
    <text evidence="4">The sequence shown here is derived from an EMBL/GenBank/DDBJ whole genome shotgun (WGS) entry which is preliminary data.</text>
</comment>
<keyword evidence="4" id="KW-0238">DNA-binding</keyword>
<dbReference type="InterPro" id="IPR046947">
    <property type="entry name" value="LytR-like"/>
</dbReference>
<name>A0ABT0C1S3_9BACT</name>
<dbReference type="EMBL" id="JAKZMM010000023">
    <property type="protein sequence ID" value="MCJ2380936.1"/>
    <property type="molecule type" value="Genomic_DNA"/>
</dbReference>
<feature type="modified residue" description="4-aspartylphosphate" evidence="1">
    <location>
        <position position="58"/>
    </location>
</feature>
<organism evidence="4 5">
    <name type="scientific">Parabacteroides faecalis</name>
    <dbReference type="NCBI Taxonomy" id="2924040"/>
    <lineage>
        <taxon>Bacteria</taxon>
        <taxon>Pseudomonadati</taxon>
        <taxon>Bacteroidota</taxon>
        <taxon>Bacteroidia</taxon>
        <taxon>Bacteroidales</taxon>
        <taxon>Tannerellaceae</taxon>
        <taxon>Parabacteroides</taxon>
    </lineage>
</organism>
<dbReference type="PANTHER" id="PTHR37299">
    <property type="entry name" value="TRANSCRIPTIONAL REGULATOR-RELATED"/>
    <property type="match status" value="1"/>
</dbReference>
<reference evidence="4 5" key="1">
    <citation type="submission" date="2022-03" db="EMBL/GenBank/DDBJ databases">
        <title>Parabacteroides sp. nov. isolated from swine feces.</title>
        <authorList>
            <person name="Bak J.E."/>
        </authorList>
    </citation>
    <scope>NUCLEOTIDE SEQUENCE [LARGE SCALE GENOMIC DNA]</scope>
    <source>
        <strain evidence="4 5">AGMB00274</strain>
    </source>
</reference>
<dbReference type="PROSITE" id="PS50930">
    <property type="entry name" value="HTH_LYTTR"/>
    <property type="match status" value="1"/>
</dbReference>
<feature type="domain" description="HTH LytTR-type" evidence="3">
    <location>
        <begin position="151"/>
        <end position="258"/>
    </location>
</feature>
<sequence>MNKIKAVVIEDELPASRLLCSNLSRLRPDWEIESLPGTIEDSVAWFASHPHPDILFLDIQLTDGNSFMFIEQAHPKSFIVFTTAYDTYAVKAFEVNSIDYLLKPIHQERLLESILRFEKLNQQHVMKNETSDLLDVLLSLSSPEKKYRTRFLISGTNRLFTLQVTDIAYFLSENKTTLAVTKNNQMHIIDISLDKLNNQLNPDHFFRANRQFILGIDAIKRVEPYFNSKMLVSVVPAYNGQIIVSKEKATQLKMWLNY</sequence>
<dbReference type="Proteomes" id="UP001165444">
    <property type="component" value="Unassembled WGS sequence"/>
</dbReference>
<dbReference type="RefSeq" id="WP_243325250.1">
    <property type="nucleotide sequence ID" value="NZ_JAKZMM010000023.1"/>
</dbReference>
<dbReference type="InterPro" id="IPR011006">
    <property type="entry name" value="CheY-like_superfamily"/>
</dbReference>
<protein>
    <submittedName>
        <fullName evidence="4">LytTR family DNA-binding domain-containing protein</fullName>
    </submittedName>
</protein>
<dbReference type="GO" id="GO:0003677">
    <property type="term" value="F:DNA binding"/>
    <property type="evidence" value="ECO:0007669"/>
    <property type="project" value="UniProtKB-KW"/>
</dbReference>
<evidence type="ECO:0000259" key="3">
    <source>
        <dbReference type="PROSITE" id="PS50930"/>
    </source>
</evidence>
<gene>
    <name evidence="4" type="ORF">MUN53_09995</name>
</gene>
<dbReference type="InterPro" id="IPR007492">
    <property type="entry name" value="LytTR_DNA-bd_dom"/>
</dbReference>
<accession>A0ABT0C1S3</accession>
<dbReference type="Pfam" id="PF00072">
    <property type="entry name" value="Response_reg"/>
    <property type="match status" value="1"/>
</dbReference>
<dbReference type="SMART" id="SM00448">
    <property type="entry name" value="REC"/>
    <property type="match status" value="1"/>
</dbReference>
<evidence type="ECO:0000313" key="4">
    <source>
        <dbReference type="EMBL" id="MCJ2380936.1"/>
    </source>
</evidence>
<dbReference type="PANTHER" id="PTHR37299:SF1">
    <property type="entry name" value="STAGE 0 SPORULATION PROTEIN A HOMOLOG"/>
    <property type="match status" value="1"/>
</dbReference>
<feature type="domain" description="Response regulatory" evidence="2">
    <location>
        <begin position="5"/>
        <end position="118"/>
    </location>
</feature>
<keyword evidence="5" id="KW-1185">Reference proteome</keyword>